<dbReference type="EMBL" id="RQTC01000243">
    <property type="protein sequence ID" value="RZH91356.1"/>
    <property type="molecule type" value="Genomic_DNA"/>
</dbReference>
<dbReference type="HAMAP" id="MF_00214">
    <property type="entry name" value="AroD"/>
    <property type="match status" value="1"/>
</dbReference>
<accession>A0A0D3Q5L1</accession>
<evidence type="ECO:0000313" key="28">
    <source>
        <dbReference type="Proteomes" id="UP000293434"/>
    </source>
</evidence>
<dbReference type="EMBL" id="CACTQT010000002">
    <property type="protein sequence ID" value="CAA4358451.1"/>
    <property type="molecule type" value="Genomic_DNA"/>
</dbReference>
<dbReference type="Proteomes" id="UP000443506">
    <property type="component" value="Unassembled WGS sequence"/>
</dbReference>
<comment type="subunit">
    <text evidence="6">Homodimer.</text>
</comment>
<dbReference type="UniPathway" id="UPA00053">
    <property type="reaction ID" value="UER00086"/>
</dbReference>
<comment type="function">
    <text evidence="6">Involved in the third step of the chorismate pathway, which leads to the biosynthesis of aromatic amino acids. Catalyzes the cis-dehydration of 3-dehydroquinate (DHQ) and introduces the first double bond of the aromatic ring to yield 3-dehydroshikimate.</text>
</comment>
<comment type="similarity">
    <text evidence="6">Belongs to the type-I 3-dehydroquinase family.</text>
</comment>
<dbReference type="EMBL" id="CACUNS010000001">
    <property type="protein sequence ID" value="CAA6033974.1"/>
    <property type="molecule type" value="Genomic_DNA"/>
</dbReference>
<evidence type="ECO:0000256" key="1">
    <source>
        <dbReference type="ARBA" id="ARBA00001864"/>
    </source>
</evidence>
<comment type="caution">
    <text evidence="6">Lacks conserved residue(s) required for the propagation of feature annotation.</text>
</comment>
<evidence type="ECO:0000256" key="4">
    <source>
        <dbReference type="ARBA" id="ARBA00023239"/>
    </source>
</evidence>
<reference evidence="20" key="10">
    <citation type="journal article" date="2021" name="Front Med (Lausanne)">
        <title>The Prevalence and Determinants of Fusidic Acid Resistance Among Methicillin-Resistant Staphylococcus aureus Clinical Isolates in China.</title>
        <authorList>
            <person name="Zhao H."/>
            <person name="Wang X."/>
            <person name="Wang B."/>
            <person name="Xu Y."/>
            <person name="Rao L."/>
            <person name="Wan B."/>
            <person name="Guo Y."/>
            <person name="Wu X."/>
            <person name="Yu J."/>
            <person name="Chen L."/>
            <person name="Li M."/>
            <person name="Yu F."/>
        </authorList>
    </citation>
    <scope>NUCLEOTIDE SEQUENCE</scope>
    <source>
        <strain evidence="20">NC-4</strain>
    </source>
</reference>
<reference evidence="18" key="1">
    <citation type="journal article" date="2015" name="J. Infect. Dis.">
        <title>Parallel Epidemics of Community-Associated Methicillin-Resistant Staphylococcus aureus USA300 Infection in North and South America.</title>
        <authorList>
            <person name="Planet P.J."/>
            <person name="Diaz L."/>
            <person name="Kolokotronis S.O."/>
            <person name="Narechania A."/>
            <person name="Reyes J."/>
            <person name="Xing G."/>
            <person name="Rincon S."/>
            <person name="Smith H."/>
            <person name="Panesso D."/>
            <person name="Ryan C."/>
            <person name="Smith D.P."/>
            <person name="Guzman M."/>
            <person name="Zurita J."/>
            <person name="Sebra R."/>
            <person name="Deikus G."/>
            <person name="Nolan R.L."/>
            <person name="Tenover F.C."/>
            <person name="Weinstock G.M."/>
            <person name="Robinson D.A."/>
            <person name="Arias C.A."/>
        </authorList>
    </citation>
    <scope>NUCLEOTIDE SEQUENCE</scope>
    <source>
        <strain evidence="17">CA15</strain>
        <strain evidence="18">M121</strain>
    </source>
</reference>
<reference evidence="19" key="3">
    <citation type="journal article" date="2016" name="J. Infect. Dis.">
        <title>Comparative Genomics of Community-Associated Methicillin-Resistant Staphylococcus aureus Shows the Emergence of Clone ST8-USA300 in Geneva, Switzerland.</title>
        <authorList>
            <person name="Von Dach E."/>
            <person name="Diene S.M."/>
            <person name="Fankhauser C."/>
            <person name="Schrenzel J."/>
            <person name="Harbarth S."/>
            <person name="Francois P."/>
        </authorList>
    </citation>
    <scope>NUCLEOTIDE SEQUENCE</scope>
    <source>
        <strain evidence="19">MRSA_S26</strain>
    </source>
</reference>
<evidence type="ECO:0000313" key="33">
    <source>
        <dbReference type="Proteomes" id="UP000443708"/>
    </source>
</evidence>
<dbReference type="EMBL" id="CACTOE010000004">
    <property type="protein sequence ID" value="CAA4095329.1"/>
    <property type="molecule type" value="Genomic_DNA"/>
</dbReference>
<dbReference type="EMBL" id="LFVP01000002">
    <property type="protein sequence ID" value="KSA81115.1"/>
    <property type="molecule type" value="Genomic_DNA"/>
</dbReference>
<evidence type="ECO:0000313" key="9">
    <source>
        <dbReference type="EMBL" id="CAA4095329.1"/>
    </source>
</evidence>
<dbReference type="EMBL" id="CACTPI010000002">
    <property type="protein sequence ID" value="CAA4085765.1"/>
    <property type="molecule type" value="Genomic_DNA"/>
</dbReference>
<reference evidence="19" key="2">
    <citation type="submission" date="2015-06" db="EMBL/GenBank/DDBJ databases">
        <authorList>
            <person name="Diene S.M."/>
            <person name="Von Dach E."/>
            <person name="Fankhauser C."/>
            <person name="Schrenzel J."/>
            <person name="Harbarth S."/>
            <person name="Francois P."/>
        </authorList>
    </citation>
    <scope>NUCLEOTIDE SEQUENCE</scope>
    <source>
        <strain evidence="19">MRSA_S26</strain>
    </source>
</reference>
<evidence type="ECO:0000313" key="26">
    <source>
        <dbReference type="EMBL" id="RZI06909.1"/>
    </source>
</evidence>
<dbReference type="Proteomes" id="UP000052129">
    <property type="component" value="Unassembled WGS sequence"/>
</dbReference>
<evidence type="ECO:0000256" key="2">
    <source>
        <dbReference type="ARBA" id="ARBA00022605"/>
    </source>
</evidence>
<comment type="catalytic activity">
    <reaction evidence="1 6">
        <text>3-dehydroquinate = 3-dehydroshikimate + H2O</text>
        <dbReference type="Rhea" id="RHEA:21096"/>
        <dbReference type="ChEBI" id="CHEBI:15377"/>
        <dbReference type="ChEBI" id="CHEBI:16630"/>
        <dbReference type="ChEBI" id="CHEBI:32364"/>
        <dbReference type="EC" id="4.2.1.10"/>
    </reaction>
</comment>
<organism evidence="18">
    <name type="scientific">Staphylococcus aureus</name>
    <dbReference type="NCBI Taxonomy" id="1280"/>
    <lineage>
        <taxon>Bacteria</taxon>
        <taxon>Bacillati</taxon>
        <taxon>Bacillota</taxon>
        <taxon>Bacilli</taxon>
        <taxon>Bacillales</taxon>
        <taxon>Staphylococcaceae</taxon>
        <taxon>Staphylococcus</taxon>
    </lineage>
</organism>
<gene>
    <name evidence="8" type="primary">aroC_1</name>
    <name evidence="9" type="synonym">aroC_2</name>
    <name evidence="6 20" type="synonym">aroD</name>
    <name evidence="19" type="ORF">ACR79_05165</name>
    <name evidence="7" type="ORF">CNH36_04470</name>
    <name evidence="25" type="ORF">EIG94_12405</name>
    <name evidence="26" type="ORF">EIH03_08555</name>
    <name evidence="18" type="ORF">EP54_12065</name>
    <name evidence="17" type="ORF">EQ90_04040</name>
    <name evidence="21" type="ORF">GO814_03100</name>
    <name evidence="22" type="ORF">GO942_02920</name>
    <name evidence="24" type="ORF">GQX37_05655</name>
    <name evidence="23" type="ORF">GZ130_12245</name>
    <name evidence="20" type="ORF">LB359_05365</name>
    <name evidence="16" type="ORF">NCTC13131_00770</name>
    <name evidence="9" type="ORF">SAMEA1029512_00746</name>
    <name evidence="8" type="ORF">SAMEA1029528_00555</name>
    <name evidence="10" type="ORF">SAMEA2078260_00600</name>
    <name evidence="12" type="ORF">SAMEA2078588_00020</name>
    <name evidence="13" type="ORF">SAMEA2080344_00290</name>
    <name evidence="11" type="ORF">SAMEA2081063_00290</name>
    <name evidence="14" type="ORF">SAMEA4008575_00290</name>
    <name evidence="15" type="ORF">SAMEA70146418_00670</name>
</gene>
<evidence type="ECO:0000256" key="5">
    <source>
        <dbReference type="ARBA" id="ARBA00023270"/>
    </source>
</evidence>
<feature type="binding site" evidence="6">
    <location>
        <position position="70"/>
    </location>
    <ligand>
        <name>3-dehydroquinate</name>
        <dbReference type="ChEBI" id="CHEBI:32364"/>
    </ligand>
</feature>
<dbReference type="GO" id="GO:0008652">
    <property type="term" value="P:amino acid biosynthetic process"/>
    <property type="evidence" value="ECO:0007669"/>
    <property type="project" value="UniProtKB-KW"/>
</dbReference>
<evidence type="ECO:0000313" key="22">
    <source>
        <dbReference type="EMBL" id="MVM09646.1"/>
    </source>
</evidence>
<dbReference type="KEGG" id="saur:SABB_00852"/>
<evidence type="ECO:0000256" key="3">
    <source>
        <dbReference type="ARBA" id="ARBA00023141"/>
    </source>
</evidence>
<dbReference type="EMBL" id="LALQ01000056">
    <property type="protein sequence ID" value="KMR56249.1"/>
    <property type="molecule type" value="Genomic_DNA"/>
</dbReference>
<evidence type="ECO:0000313" key="30">
    <source>
        <dbReference type="Proteomes" id="UP000442696"/>
    </source>
</evidence>
<dbReference type="AlphaFoldDB" id="A0A0D3Q5L1"/>
<comment type="pathway">
    <text evidence="6">Metabolic intermediate biosynthesis; chorismate biosynthesis; chorismate from D-erythrose 4-phosphate and phosphoenolpyruvate: step 3/7.</text>
</comment>
<dbReference type="Proteomes" id="UP000547874">
    <property type="component" value="Unassembled WGS sequence"/>
</dbReference>
<feature type="active site" description="Proton donor/acceptor" evidence="6">
    <location>
        <position position="133"/>
    </location>
</feature>
<dbReference type="EMBL" id="JAIUEN010000031">
    <property type="protein sequence ID" value="MCE3361788.1"/>
    <property type="molecule type" value="Genomic_DNA"/>
</dbReference>
<evidence type="ECO:0000313" key="13">
    <source>
        <dbReference type="EMBL" id="CAA6307433.1"/>
    </source>
</evidence>
<reference evidence="24 41" key="7">
    <citation type="journal article" date="2020" name="J. Antimicrob. Chemother.">
        <title>Detection of heterogeneous vancomycin intermediate resistance in MRSA isolates from Latin America.</title>
        <authorList>
            <person name="Castro B.E."/>
            <person name="Berrio M."/>
            <person name="Vargas M.L."/>
            <person name="Carvajal L.P."/>
            <person name="Millan L.V."/>
            <person name="Rios R."/>
            <person name="Hernandez A.K."/>
            <person name="Rincon S."/>
            <person name="Cubides P."/>
            <person name="Forero E."/>
            <person name="Dinh A."/>
            <person name="Seas C."/>
            <person name="Munita J.M."/>
            <person name="Arias C.A."/>
            <person name="Reyes J."/>
            <person name="Diaz L."/>
        </authorList>
    </citation>
    <scope>NUCLEOTIDE SEQUENCE [LARGE SCALE GENOMIC DNA]</scope>
    <source>
        <strain evidence="24 41">UE1097</strain>
    </source>
</reference>
<dbReference type="Proteomes" id="UP000505390">
    <property type="component" value="Unassembled WGS sequence"/>
</dbReference>
<dbReference type="Proteomes" id="UP000442696">
    <property type="component" value="Unassembled WGS sequence"/>
</dbReference>
<evidence type="ECO:0000313" key="37">
    <source>
        <dbReference type="Proteomes" id="UP000471199"/>
    </source>
</evidence>
<dbReference type="EMBL" id="CAIIGD010000002">
    <property type="protein sequence ID" value="CAC8199534.1"/>
    <property type="molecule type" value="Genomic_DNA"/>
</dbReference>
<dbReference type="Proteomes" id="UP000294017">
    <property type="component" value="Unassembled WGS sequence"/>
</dbReference>
<evidence type="ECO:0000313" key="39">
    <source>
        <dbReference type="Proteomes" id="UP000505390"/>
    </source>
</evidence>
<reference evidence="28 29" key="5">
    <citation type="submission" date="2018-11" db="EMBL/GenBank/DDBJ databases">
        <title>Genomic profiling of Staphylococcus species from a Poultry farm system in KwaZulu-Natal, South Africa.</title>
        <authorList>
            <person name="Amoako D.G."/>
            <person name="Somboro A.M."/>
            <person name="Abia A.L.K."/>
            <person name="Bester L.A."/>
            <person name="Essack S.Y."/>
        </authorList>
    </citation>
    <scope>NUCLEOTIDE SEQUENCE [LARGE SCALE GENOMIC DNA]</scope>
    <source>
        <strain evidence="26 29">SA12</strain>
        <strain evidence="25 28">SA9</strain>
    </source>
</reference>
<dbReference type="Proteomes" id="UP000443708">
    <property type="component" value="Unassembled WGS sequence"/>
</dbReference>
<reference evidence="23 36" key="8">
    <citation type="submission" date="2020-01" db="EMBL/GenBank/DDBJ databases">
        <title>Analysis of Virulence and Antimicrobial Resistance Gene Carriage in Staphylococcus aureus Infections in Equids Using Whole Genome Sequencing.</title>
        <authorList>
            <person name="Little S.V."/>
            <person name="Hillhouse A.E."/>
            <person name="Cohen N.D."/>
            <person name="Lawhon S.D."/>
            <person name="Bryan L.K."/>
        </authorList>
    </citation>
    <scope>NUCLEOTIDE SEQUENCE [LARGE SCALE GENOMIC DNA]</scope>
    <source>
        <strain evidence="23 36">61-017</strain>
    </source>
</reference>
<dbReference type="InterPro" id="IPR050146">
    <property type="entry name" value="Type-I_3-dehydroquinase"/>
</dbReference>
<keyword evidence="2 6" id="KW-0028">Amino-acid biosynthesis</keyword>
<evidence type="ECO:0000313" key="19">
    <source>
        <dbReference type="EMBL" id="KSA81115.1"/>
    </source>
</evidence>
<dbReference type="EMBL" id="LALJ01000006">
    <property type="protein sequence ID" value="KMR37348.1"/>
    <property type="molecule type" value="Genomic_DNA"/>
</dbReference>
<dbReference type="FunFam" id="3.20.20.70:FF:000216">
    <property type="entry name" value="3-dehydroquinate dehydratase"/>
    <property type="match status" value="1"/>
</dbReference>
<evidence type="ECO:0000313" key="34">
    <source>
        <dbReference type="Proteomes" id="UP000459586"/>
    </source>
</evidence>
<evidence type="ECO:0000313" key="31">
    <source>
        <dbReference type="Proteomes" id="UP000442782"/>
    </source>
</evidence>
<evidence type="ECO:0000313" key="38">
    <source>
        <dbReference type="Proteomes" id="UP000478867"/>
    </source>
</evidence>
<evidence type="ECO:0000313" key="29">
    <source>
        <dbReference type="Proteomes" id="UP000294017"/>
    </source>
</evidence>
<dbReference type="EMBL" id="JAANEC010000058">
    <property type="protein sequence ID" value="NUY12031.1"/>
    <property type="molecule type" value="Genomic_DNA"/>
</dbReference>
<sequence>MTHVEVVATIAPQLSIEETLIQKINHRIDAIDVLELRIDQIENVTVDQVAEMITKLKVMQDSFKLLVTYRTKLQGGYGQFTNDSYLNLISDLANINGIDMIDIEWQADIDIEKHQRIITHLQQYNKEVVISHHNFESTPPLDELQFIFFKMQKFNPEYVKLAVMPHNKNDVLNLLQAMSTFSDTMDCKVVGISMSKLGLISRTAQGVFGGALTYGCIGVPQAPGQIDVTDLKAQVTLY</sequence>
<dbReference type="Proteomes" id="UP000507112">
    <property type="component" value="Unassembled WGS sequence"/>
</dbReference>
<evidence type="ECO:0000313" key="10">
    <source>
        <dbReference type="EMBL" id="CAA4358451.1"/>
    </source>
</evidence>
<dbReference type="GO" id="GO:0009423">
    <property type="term" value="P:chorismate biosynthetic process"/>
    <property type="evidence" value="ECO:0007669"/>
    <property type="project" value="UniProtKB-UniRule"/>
</dbReference>
<evidence type="ECO:0000313" key="7">
    <source>
        <dbReference type="EMBL" id="ATC70923.1"/>
    </source>
</evidence>
<evidence type="ECO:0000313" key="21">
    <source>
        <dbReference type="EMBL" id="MVK34119.1"/>
    </source>
</evidence>
<evidence type="ECO:0000313" key="23">
    <source>
        <dbReference type="EMBL" id="NDP57344.1"/>
    </source>
</evidence>
<evidence type="ECO:0000313" key="20">
    <source>
        <dbReference type="EMBL" id="MCE3361788.1"/>
    </source>
</evidence>
<evidence type="ECO:0000256" key="6">
    <source>
        <dbReference type="HAMAP-Rule" id="MF_00214"/>
    </source>
</evidence>
<dbReference type="InterPro" id="IPR001381">
    <property type="entry name" value="DHquinase_I"/>
</dbReference>
<proteinExistence type="inferred from homology"/>
<dbReference type="EMBL" id="CACURZ010000001">
    <property type="protein sequence ID" value="CAA6307433.1"/>
    <property type="molecule type" value="Genomic_DNA"/>
</dbReference>
<dbReference type="PANTHER" id="PTHR43699:SF1">
    <property type="entry name" value="3-DEHYDROQUINATE DEHYDRATASE"/>
    <property type="match status" value="1"/>
</dbReference>
<protein>
    <recommendedName>
        <fullName evidence="6">3-dehydroquinate dehydratase</fullName>
        <shortName evidence="6">3-dehydroquinase</shortName>
        <ecNumber evidence="6">4.2.1.10</ecNumber>
    </recommendedName>
    <alternativeName>
        <fullName evidence="6">Type I DHQase</fullName>
    </alternativeName>
    <alternativeName>
        <fullName evidence="6">Type I dehydroquinase</fullName>
        <shortName evidence="6">DHQ1</shortName>
    </alternativeName>
</protein>
<evidence type="ECO:0000313" key="27">
    <source>
        <dbReference type="Proteomes" id="UP000217245"/>
    </source>
</evidence>
<dbReference type="InterPro" id="IPR013785">
    <property type="entry name" value="Aldolase_TIM"/>
</dbReference>
<dbReference type="EMBL" id="RQTF01000141">
    <property type="protein sequence ID" value="RZI06909.1"/>
    <property type="molecule type" value="Genomic_DNA"/>
</dbReference>
<evidence type="ECO:0000313" key="17">
    <source>
        <dbReference type="EMBL" id="KMR37348.1"/>
    </source>
</evidence>
<evidence type="ECO:0000313" key="25">
    <source>
        <dbReference type="EMBL" id="RZH91356.1"/>
    </source>
</evidence>
<dbReference type="EMBL" id="CP023391">
    <property type="protein sequence ID" value="ATC70923.1"/>
    <property type="molecule type" value="Genomic_DNA"/>
</dbReference>
<evidence type="ECO:0000313" key="18">
    <source>
        <dbReference type="EMBL" id="KMR56249.1"/>
    </source>
</evidence>
<dbReference type="Proteomes" id="UP000466646">
    <property type="component" value="Unassembled WGS sequence"/>
</dbReference>
<evidence type="ECO:0000313" key="41">
    <source>
        <dbReference type="Proteomes" id="UP000547874"/>
    </source>
</evidence>
<reference evidence="7 27" key="4">
    <citation type="submission" date="2017-09" db="EMBL/GenBank/DDBJ databases">
        <title>A single nucleotide polymorphism in the Staphylococcus aureus virulence regulator SaeR abolishes pathogenesis.</title>
        <authorList>
            <person name="Copin R.J."/>
            <person name="Sause W."/>
            <person name="Shopsin B."/>
            <person name="Torres V.J."/>
        </authorList>
    </citation>
    <scope>NUCLEOTIDE SEQUENCE [LARGE SCALE GENOMIC DNA]</scope>
    <source>
        <strain evidence="27">Newman</strain>
        <strain evidence="7">Newman_D2C</strain>
    </source>
</reference>
<name>A0A0D3Q5L1_STAAU</name>
<evidence type="ECO:0000313" key="12">
    <source>
        <dbReference type="EMBL" id="CAA6033974.1"/>
    </source>
</evidence>
<dbReference type="PANTHER" id="PTHR43699">
    <property type="entry name" value="3-DEHYDROQUINATE DEHYDRATASE"/>
    <property type="match status" value="1"/>
</dbReference>
<dbReference type="RefSeq" id="WP_000150017.1">
    <property type="nucleotide sequence ID" value="NC_021670.1"/>
</dbReference>
<dbReference type="Proteomes" id="UP000478867">
    <property type="component" value="Unassembled WGS sequence"/>
</dbReference>
<evidence type="ECO:0000313" key="24">
    <source>
        <dbReference type="EMBL" id="NUY12031.1"/>
    </source>
</evidence>
<feature type="binding site" evidence="6">
    <location>
        <position position="225"/>
    </location>
    <ligand>
        <name>3-dehydroquinate</name>
        <dbReference type="ChEBI" id="CHEBI:32364"/>
    </ligand>
</feature>
<dbReference type="EMBL" id="UAUZ02000002">
    <property type="protein sequence ID" value="CAD7353291.1"/>
    <property type="molecule type" value="Genomic_DNA"/>
</dbReference>
<dbReference type="EMBL" id="CACTWD010000001">
    <property type="protein sequence ID" value="CAA4672070.1"/>
    <property type="molecule type" value="Genomic_DNA"/>
</dbReference>
<dbReference type="Gene3D" id="3.20.20.70">
    <property type="entry name" value="Aldolase class I"/>
    <property type="match status" value="1"/>
</dbReference>
<dbReference type="CDD" id="cd00502">
    <property type="entry name" value="DHQase_I"/>
    <property type="match status" value="1"/>
</dbReference>
<dbReference type="EMBL" id="JAAFLG010000034">
    <property type="protein sequence ID" value="NDP57344.1"/>
    <property type="molecule type" value="Genomic_DNA"/>
</dbReference>
<evidence type="ECO:0000313" key="8">
    <source>
        <dbReference type="EMBL" id="CAA4085765.1"/>
    </source>
</evidence>
<dbReference type="Proteomes" id="UP000217245">
    <property type="component" value="Chromosome"/>
</dbReference>
<dbReference type="Proteomes" id="UP000459586">
    <property type="component" value="Unassembled WGS sequence"/>
</dbReference>
<feature type="active site" description="Schiff-base intermediate with substrate" evidence="6">
    <location>
        <position position="160"/>
    </location>
</feature>
<keyword evidence="5 6" id="KW-0704">Schiff base</keyword>
<dbReference type="Proteomes" id="UP001200271">
    <property type="component" value="Unassembled WGS sequence"/>
</dbReference>
<keyword evidence="3 6" id="KW-0057">Aromatic amino acid biosynthesis</keyword>
<evidence type="ECO:0000313" key="14">
    <source>
        <dbReference type="EMBL" id="CAC5774371.1"/>
    </source>
</evidence>
<evidence type="ECO:0000313" key="35">
    <source>
        <dbReference type="Proteomes" id="UP000459702"/>
    </source>
</evidence>
<accession>A0A1E8WU92</accession>
<reference evidence="16" key="9">
    <citation type="submission" date="2020-11" db="EMBL/GenBank/DDBJ databases">
        <authorList>
            <consortium name="Pathogen Informatics"/>
        </authorList>
    </citation>
    <scope>NUCLEOTIDE SEQUENCE</scope>
    <source>
        <strain evidence="15 40">MOS105</strain>
        <strain evidence="16">NCTC13131</strain>
        <strain evidence="8 33">S040_N01_C01</strain>
        <strain evidence="9 31">S087_N01_C01</strain>
        <strain evidence="14 39">SG160</strain>
        <strain evidence="12 35">T012_N10_C04</strain>
        <strain evidence="10 30">T012_N16_C08</strain>
        <strain evidence="11 32">T065_N03_C06</strain>
        <strain evidence="13 34">T197_A02_C01</strain>
    </source>
</reference>
<dbReference type="Proteomes" id="UP000251686">
    <property type="component" value="Unassembled WGS sequence"/>
</dbReference>
<dbReference type="SMR" id="A0A0D3Q5L1"/>
<feature type="binding site" evidence="6">
    <location>
        <begin position="35"/>
        <end position="37"/>
    </location>
    <ligand>
        <name>3-dehydroquinate</name>
        <dbReference type="ChEBI" id="CHEBI:32364"/>
    </ligand>
</feature>
<dbReference type="Proteomes" id="UP000442782">
    <property type="component" value="Unassembled WGS sequence"/>
</dbReference>
<reference evidence="37 38" key="6">
    <citation type="submission" date="2019-11" db="EMBL/GenBank/DDBJ databases">
        <title>Implementation of targeted gown and glove precautions to prevent Staphylococcus aureus acquisition in community-based nursing homes.</title>
        <authorList>
            <person name="Stine O.C."/>
        </authorList>
    </citation>
    <scope>NUCLEOTIDE SEQUENCE [LARGE SCALE GENOMIC DNA]</scope>
    <source>
        <strain evidence="22 38">S_1081.LBCF.DN</strain>
        <strain evidence="21 37">S_2062.LAUP.DI</strain>
    </source>
</reference>
<feature type="binding site" evidence="6">
    <location>
        <position position="202"/>
    </location>
    <ligand>
        <name>3-dehydroquinate</name>
        <dbReference type="ChEBI" id="CHEBI:32364"/>
    </ligand>
</feature>
<dbReference type="SUPFAM" id="SSF51569">
    <property type="entry name" value="Aldolase"/>
    <property type="match status" value="1"/>
</dbReference>
<keyword evidence="4 6" id="KW-0456">Lyase</keyword>
<dbReference type="EMBL" id="CAIGXB010000001">
    <property type="protein sequence ID" value="CAC5774371.1"/>
    <property type="molecule type" value="Genomic_DNA"/>
</dbReference>
<evidence type="ECO:0000313" key="40">
    <source>
        <dbReference type="Proteomes" id="UP000507112"/>
    </source>
</evidence>
<evidence type="ECO:0000313" key="16">
    <source>
        <dbReference type="EMBL" id="CAD7353291.1"/>
    </source>
</evidence>
<evidence type="ECO:0000313" key="32">
    <source>
        <dbReference type="Proteomes" id="UP000443506"/>
    </source>
</evidence>
<dbReference type="EMBL" id="WPTS01000020">
    <property type="protein sequence ID" value="MVK34119.1"/>
    <property type="molecule type" value="Genomic_DNA"/>
</dbReference>
<dbReference type="OMA" id="DIVEWRV"/>
<dbReference type="NCBIfam" id="TIGR01093">
    <property type="entry name" value="aroD"/>
    <property type="match status" value="1"/>
</dbReference>
<dbReference type="Pfam" id="PF01487">
    <property type="entry name" value="DHquinase_I"/>
    <property type="match status" value="1"/>
</dbReference>
<dbReference type="GO" id="GO:0003855">
    <property type="term" value="F:3-dehydroquinate dehydratase activity"/>
    <property type="evidence" value="ECO:0007669"/>
    <property type="project" value="UniProtKB-UniRule"/>
</dbReference>
<reference evidence="20" key="11">
    <citation type="submission" date="2023-08" db="EMBL/GenBank/DDBJ databases">
        <authorList>
            <person name="Zhao H."/>
            <person name="Wang X."/>
        </authorList>
    </citation>
    <scope>NUCLEOTIDE SEQUENCE</scope>
    <source>
        <strain evidence="20">NC-4</strain>
    </source>
</reference>
<evidence type="ECO:0000313" key="15">
    <source>
        <dbReference type="EMBL" id="CAC8199534.1"/>
    </source>
</evidence>
<dbReference type="EC" id="4.2.1.10" evidence="6"/>
<dbReference type="EMBL" id="WPXC01000006">
    <property type="protein sequence ID" value="MVM09646.1"/>
    <property type="molecule type" value="Genomic_DNA"/>
</dbReference>
<dbReference type="GO" id="GO:0046279">
    <property type="term" value="P:3,4-dihydroxybenzoate biosynthetic process"/>
    <property type="evidence" value="ECO:0007669"/>
    <property type="project" value="UniProtKB-ARBA"/>
</dbReference>
<evidence type="ECO:0000313" key="11">
    <source>
        <dbReference type="EMBL" id="CAA4672070.1"/>
    </source>
</evidence>
<dbReference type="GO" id="GO:0009073">
    <property type="term" value="P:aromatic amino acid family biosynthetic process"/>
    <property type="evidence" value="ECO:0007669"/>
    <property type="project" value="UniProtKB-KW"/>
</dbReference>
<dbReference type="Proteomes" id="UP000459702">
    <property type="component" value="Unassembled WGS sequence"/>
</dbReference>
<dbReference type="Proteomes" id="UP000471199">
    <property type="component" value="Unassembled WGS sequence"/>
</dbReference>
<evidence type="ECO:0000313" key="36">
    <source>
        <dbReference type="Proteomes" id="UP000466646"/>
    </source>
</evidence>
<dbReference type="Proteomes" id="UP000293434">
    <property type="component" value="Unassembled WGS sequence"/>
</dbReference>